<accession>A0ABQ7QZK4</accession>
<keyword evidence="3" id="KW-1185">Reference proteome</keyword>
<name>A0ABQ7QZK4_PLUXY</name>
<evidence type="ECO:0000259" key="1">
    <source>
        <dbReference type="Pfam" id="PF08368"/>
    </source>
</evidence>
<protein>
    <recommendedName>
        <fullName evidence="1">FAST kinase-like protein subdomain 2 domain-containing protein</fullName>
    </recommendedName>
</protein>
<feature type="domain" description="FAST kinase-like protein subdomain 2" evidence="1">
    <location>
        <begin position="473"/>
        <end position="539"/>
    </location>
</feature>
<dbReference type="Pfam" id="PF08368">
    <property type="entry name" value="FAST_2"/>
    <property type="match status" value="1"/>
</dbReference>
<sequence length="642" mass="74330">MSLVLRSYIKTKKYVSMSGNTNVPPPSNVYCLLSRCFSDDKIEKDPEYNCSTIIVENGPHLQELPLIVRRAKDLTGMREEKTNTERAPQHDTHNYPLIQAEFKECLALRDVFSLLSKCTKITPNIALGAMERIYHLEKNPHPLDTTPNYSSVAKDAIVEKLLKVVMKTEETQTILNALNAISTFIEPYKYEFCDEVLLQVSENKLNLDQICKFMEFLVKNRSNQKYSEMIDKLWVGFVDREHEINEDTISKIFKLLPHFRESKKTVLNLLEQKLLELWCRVKLPGMYEILNTYLQENSWRPDSFAIIAGWLYTNIHALDDDSLLEMVTAFTKIKYNDGQIEKSIERYIRLKGSKLESPILIVGILNYCMQFRIRNVHILNGCQEYYWRKGNYIPINFIKSIIFPYGFLYYYNSNYFTAVEKFVDDNYEKFSADDVSSIILALIYTCHYPLQLVQKIFTPERLSNITDDSLLMRKMTLIDTAMTLECKEYLGPMLPKDQWSKSVSQDGRVRKIVTLIHEDLLEIAGGSERLSVSVLVPHLCSDEAYLIDIMLHPVGLGSNTFNWKSKCAKDEIVAVLVHLPEHYCSDDQLVGPQEMRKRHLRLLGMKVASLKYTTLYDFKSSKNNVGLQKYLQECIDNASLSL</sequence>
<dbReference type="EMBL" id="JAHIBW010000005">
    <property type="protein sequence ID" value="KAG7310452.1"/>
    <property type="molecule type" value="Genomic_DNA"/>
</dbReference>
<gene>
    <name evidence="2" type="ORF">JYU34_003234</name>
</gene>
<reference evidence="2 3" key="1">
    <citation type="submission" date="2021-06" db="EMBL/GenBank/DDBJ databases">
        <title>A haploid diamondback moth (Plutella xylostella L.) genome assembly resolves 31 chromosomes and identifies a diamide resistance mutation.</title>
        <authorList>
            <person name="Ward C.M."/>
            <person name="Perry K.D."/>
            <person name="Baker G."/>
            <person name="Powis K."/>
            <person name="Heckel D.G."/>
            <person name="Baxter S.W."/>
        </authorList>
    </citation>
    <scope>NUCLEOTIDE SEQUENCE [LARGE SCALE GENOMIC DNA]</scope>
    <source>
        <strain evidence="2 3">LV</strain>
        <tissue evidence="2">Single pupa</tissue>
    </source>
</reference>
<evidence type="ECO:0000313" key="3">
    <source>
        <dbReference type="Proteomes" id="UP000823941"/>
    </source>
</evidence>
<dbReference type="Proteomes" id="UP000823941">
    <property type="component" value="Chromosome 5"/>
</dbReference>
<organism evidence="2 3">
    <name type="scientific">Plutella xylostella</name>
    <name type="common">Diamondback moth</name>
    <name type="synonym">Plutella maculipennis</name>
    <dbReference type="NCBI Taxonomy" id="51655"/>
    <lineage>
        <taxon>Eukaryota</taxon>
        <taxon>Metazoa</taxon>
        <taxon>Ecdysozoa</taxon>
        <taxon>Arthropoda</taxon>
        <taxon>Hexapoda</taxon>
        <taxon>Insecta</taxon>
        <taxon>Pterygota</taxon>
        <taxon>Neoptera</taxon>
        <taxon>Endopterygota</taxon>
        <taxon>Lepidoptera</taxon>
        <taxon>Glossata</taxon>
        <taxon>Ditrysia</taxon>
        <taxon>Yponomeutoidea</taxon>
        <taxon>Plutellidae</taxon>
        <taxon>Plutella</taxon>
    </lineage>
</organism>
<comment type="caution">
    <text evidence="2">The sequence shown here is derived from an EMBL/GenBank/DDBJ whole genome shotgun (WGS) entry which is preliminary data.</text>
</comment>
<proteinExistence type="predicted"/>
<dbReference type="InterPro" id="IPR013579">
    <property type="entry name" value="FAST_2"/>
</dbReference>
<evidence type="ECO:0000313" key="2">
    <source>
        <dbReference type="EMBL" id="KAG7310452.1"/>
    </source>
</evidence>